<proteinExistence type="predicted"/>
<dbReference type="InterPro" id="IPR029063">
    <property type="entry name" value="SAM-dependent_MTases_sf"/>
</dbReference>
<dbReference type="SUPFAM" id="SSF53335">
    <property type="entry name" value="S-adenosyl-L-methionine-dependent methyltransferases"/>
    <property type="match status" value="1"/>
</dbReference>
<name>A0A2X3BHR0_9HELI</name>
<organism evidence="1 2">
    <name type="scientific">Helicobacter fennelliae</name>
    <dbReference type="NCBI Taxonomy" id="215"/>
    <lineage>
        <taxon>Bacteria</taxon>
        <taxon>Pseudomonadati</taxon>
        <taxon>Campylobacterota</taxon>
        <taxon>Epsilonproteobacteria</taxon>
        <taxon>Campylobacterales</taxon>
        <taxon>Helicobacteraceae</taxon>
        <taxon>Helicobacter</taxon>
    </lineage>
</organism>
<evidence type="ECO:0000313" key="1">
    <source>
        <dbReference type="EMBL" id="SQB99264.1"/>
    </source>
</evidence>
<gene>
    <name evidence="1" type="ORF">NCTC13102_01661</name>
</gene>
<evidence type="ECO:0008006" key="3">
    <source>
        <dbReference type="Google" id="ProtNLM"/>
    </source>
</evidence>
<dbReference type="EMBL" id="UAWL01000006">
    <property type="protein sequence ID" value="SQB99264.1"/>
    <property type="molecule type" value="Genomic_DNA"/>
</dbReference>
<dbReference type="Pfam" id="PF13489">
    <property type="entry name" value="Methyltransf_23"/>
    <property type="match status" value="1"/>
</dbReference>
<dbReference type="AlphaFoldDB" id="A0A2X3BHR0"/>
<sequence length="166" mass="18730">MRAIEYVKSLGIDALCIEDILSFKPKEKFDLIITTHCLEHLPKQNIISTFQHFREHILKKNGKIFVAVPNAQSATGCYWAYEDFTHNTLFTAGSLIYVLKMAGFSDVKIIDKDALAGSRGIKKFIKKALLSLYILKTKIWNKATNSAFHAPSPQVFSYEVKAIAFA</sequence>
<accession>A0A2X3BHR0</accession>
<evidence type="ECO:0000313" key="2">
    <source>
        <dbReference type="Proteomes" id="UP000250166"/>
    </source>
</evidence>
<dbReference type="Proteomes" id="UP000250166">
    <property type="component" value="Unassembled WGS sequence"/>
</dbReference>
<reference evidence="1 2" key="1">
    <citation type="submission" date="2018-06" db="EMBL/GenBank/DDBJ databases">
        <authorList>
            <consortium name="Pathogen Informatics"/>
            <person name="Doyle S."/>
        </authorList>
    </citation>
    <scope>NUCLEOTIDE SEQUENCE [LARGE SCALE GENOMIC DNA]</scope>
    <source>
        <strain evidence="1 2">NCTC13102</strain>
    </source>
</reference>
<dbReference type="Gene3D" id="3.40.50.150">
    <property type="entry name" value="Vaccinia Virus protein VP39"/>
    <property type="match status" value="1"/>
</dbReference>
<protein>
    <recommendedName>
        <fullName evidence="3">Class I SAM-dependent methyltransferase</fullName>
    </recommendedName>
</protein>